<dbReference type="InterPro" id="IPR023214">
    <property type="entry name" value="HAD_sf"/>
</dbReference>
<dbReference type="Proteomes" id="UP000614200">
    <property type="component" value="Unassembled WGS sequence"/>
</dbReference>
<dbReference type="PANTHER" id="PTHR43434">
    <property type="entry name" value="PHOSPHOGLYCOLATE PHOSPHATASE"/>
    <property type="match status" value="1"/>
</dbReference>
<dbReference type="InterPro" id="IPR050155">
    <property type="entry name" value="HAD-like_hydrolase_sf"/>
</dbReference>
<dbReference type="SUPFAM" id="SSF56784">
    <property type="entry name" value="HAD-like"/>
    <property type="match status" value="1"/>
</dbReference>
<comment type="caution">
    <text evidence="1">The sequence shown here is derived from an EMBL/GenBank/DDBJ whole genome shotgun (WGS) entry which is preliminary data.</text>
</comment>
<accession>A0ABR9ZRJ6</accession>
<keyword evidence="1" id="KW-0378">Hydrolase</keyword>
<dbReference type="InterPro" id="IPR006439">
    <property type="entry name" value="HAD-SF_hydro_IA"/>
</dbReference>
<dbReference type="InterPro" id="IPR006549">
    <property type="entry name" value="HAD-SF_hydro_IIIA"/>
</dbReference>
<proteinExistence type="predicted"/>
<dbReference type="InterPro" id="IPR036412">
    <property type="entry name" value="HAD-like_sf"/>
</dbReference>
<dbReference type="SFLD" id="SFLDS00003">
    <property type="entry name" value="Haloacid_Dehalogenase"/>
    <property type="match status" value="1"/>
</dbReference>
<dbReference type="NCBIfam" id="TIGR01549">
    <property type="entry name" value="HAD-SF-IA-v1"/>
    <property type="match status" value="1"/>
</dbReference>
<dbReference type="RefSeq" id="WP_194700794.1">
    <property type="nucleotide sequence ID" value="NZ_JADKNH010000003.1"/>
</dbReference>
<dbReference type="PANTHER" id="PTHR43434:SF1">
    <property type="entry name" value="PHOSPHOGLYCOLATE PHOSPHATASE"/>
    <property type="match status" value="1"/>
</dbReference>
<dbReference type="SFLD" id="SFLDG01129">
    <property type="entry name" value="C1.5:_HAD__Beta-PGM__Phosphata"/>
    <property type="match status" value="1"/>
</dbReference>
<dbReference type="Gene3D" id="3.40.50.1000">
    <property type="entry name" value="HAD superfamily/HAD-like"/>
    <property type="match status" value="1"/>
</dbReference>
<dbReference type="GO" id="GO:0016787">
    <property type="term" value="F:hydrolase activity"/>
    <property type="evidence" value="ECO:0007669"/>
    <property type="project" value="UniProtKB-KW"/>
</dbReference>
<dbReference type="InterPro" id="IPR041492">
    <property type="entry name" value="HAD_2"/>
</dbReference>
<gene>
    <name evidence="1" type="ORF">ISU02_05445</name>
</gene>
<organism evidence="1 2">
    <name type="scientific">Fusibacter ferrireducens</name>
    <dbReference type="NCBI Taxonomy" id="2785058"/>
    <lineage>
        <taxon>Bacteria</taxon>
        <taxon>Bacillati</taxon>
        <taxon>Bacillota</taxon>
        <taxon>Clostridia</taxon>
        <taxon>Eubacteriales</taxon>
        <taxon>Eubacteriales Family XII. Incertae Sedis</taxon>
        <taxon>Fusibacter</taxon>
    </lineage>
</organism>
<keyword evidence="2" id="KW-1185">Reference proteome</keyword>
<dbReference type="PROSITE" id="PS00549">
    <property type="entry name" value="BACTERIOFERRITIN"/>
    <property type="match status" value="1"/>
</dbReference>
<dbReference type="InterPro" id="IPR023198">
    <property type="entry name" value="PGP-like_dom2"/>
</dbReference>
<dbReference type="NCBIfam" id="TIGR01662">
    <property type="entry name" value="HAD-SF-IIIA"/>
    <property type="match status" value="1"/>
</dbReference>
<sequence>MKGYRGIIFDLDGTLLNTLEDLADAVNHTMRQYHLEEKTIEEVRKFVGNGVKRLIELCVPMGEDHSCFNAILETFITYYEANSNHKTRPYDNILELLESLSSENYHLAIVSNKIDSAVKDLNKQYFSKWIEIAIGETKEIRRKPAADMVHACLNQMALSPSEVVYIGDSEVDILTAKNAGIDCISVNWGFRDEKWLKAHGAKCIVSDVKGLEKELLNSKRDSA</sequence>
<dbReference type="Gene3D" id="1.10.150.240">
    <property type="entry name" value="Putative phosphatase, domain 2"/>
    <property type="match status" value="1"/>
</dbReference>
<evidence type="ECO:0000313" key="2">
    <source>
        <dbReference type="Proteomes" id="UP000614200"/>
    </source>
</evidence>
<dbReference type="SFLD" id="SFLDG01135">
    <property type="entry name" value="C1.5.6:_HAD__Beta-PGM__Phospha"/>
    <property type="match status" value="1"/>
</dbReference>
<dbReference type="EMBL" id="JADKNH010000003">
    <property type="protein sequence ID" value="MBF4692550.1"/>
    <property type="molecule type" value="Genomic_DNA"/>
</dbReference>
<reference evidence="1 2" key="1">
    <citation type="submission" date="2020-11" db="EMBL/GenBank/DDBJ databases">
        <title>Fusibacter basophilias sp. nov.</title>
        <authorList>
            <person name="Qiu D."/>
        </authorList>
    </citation>
    <scope>NUCLEOTIDE SEQUENCE [LARGE SCALE GENOMIC DNA]</scope>
    <source>
        <strain evidence="1 2">Q10-2</strain>
    </source>
</reference>
<dbReference type="NCBIfam" id="TIGR01509">
    <property type="entry name" value="HAD-SF-IA-v3"/>
    <property type="match status" value="1"/>
</dbReference>
<evidence type="ECO:0000313" key="1">
    <source>
        <dbReference type="EMBL" id="MBF4692550.1"/>
    </source>
</evidence>
<dbReference type="Pfam" id="PF13419">
    <property type="entry name" value="HAD_2"/>
    <property type="match status" value="1"/>
</dbReference>
<name>A0ABR9ZRJ6_9FIRM</name>
<protein>
    <submittedName>
        <fullName evidence="1">HAD family hydrolase</fullName>
    </submittedName>
</protein>